<feature type="transmembrane region" description="Helical" evidence="2">
    <location>
        <begin position="910"/>
        <end position="926"/>
    </location>
</feature>
<feature type="transmembrane region" description="Helical" evidence="2">
    <location>
        <begin position="1064"/>
        <end position="1083"/>
    </location>
</feature>
<feature type="transmembrane region" description="Helical" evidence="2">
    <location>
        <begin position="87"/>
        <end position="107"/>
    </location>
</feature>
<evidence type="ECO:0000256" key="1">
    <source>
        <dbReference type="SAM" id="MobiDB-lite"/>
    </source>
</evidence>
<gene>
    <name evidence="3" type="ORF">J2Z82_002168</name>
</gene>
<comment type="caution">
    <text evidence="3">The sequence shown here is derived from an EMBL/GenBank/DDBJ whole genome shotgun (WGS) entry which is preliminary data.</text>
</comment>
<dbReference type="EMBL" id="JAGGKK010000011">
    <property type="protein sequence ID" value="MBP1949231.1"/>
    <property type="molecule type" value="Genomic_DNA"/>
</dbReference>
<feature type="transmembrane region" description="Helical" evidence="2">
    <location>
        <begin position="368"/>
        <end position="388"/>
    </location>
</feature>
<evidence type="ECO:0000313" key="3">
    <source>
        <dbReference type="EMBL" id="MBP1949231.1"/>
    </source>
</evidence>
<feature type="transmembrane region" description="Helical" evidence="2">
    <location>
        <begin position="615"/>
        <end position="631"/>
    </location>
</feature>
<organism evidence="3 4">
    <name type="scientific">Virgibacillus litoralis</name>
    <dbReference type="NCBI Taxonomy" id="578221"/>
    <lineage>
        <taxon>Bacteria</taxon>
        <taxon>Bacillati</taxon>
        <taxon>Bacillota</taxon>
        <taxon>Bacilli</taxon>
        <taxon>Bacillales</taxon>
        <taxon>Bacillaceae</taxon>
        <taxon>Virgibacillus</taxon>
    </lineage>
</organism>
<feature type="transmembrane region" description="Helical" evidence="2">
    <location>
        <begin position="339"/>
        <end position="356"/>
    </location>
</feature>
<dbReference type="Proteomes" id="UP001519328">
    <property type="component" value="Unassembled WGS sequence"/>
</dbReference>
<feature type="transmembrane region" description="Helical" evidence="2">
    <location>
        <begin position="290"/>
        <end position="308"/>
    </location>
</feature>
<feature type="transmembrane region" description="Helical" evidence="2">
    <location>
        <begin position="555"/>
        <end position="579"/>
    </location>
</feature>
<feature type="transmembrane region" description="Helical" evidence="2">
    <location>
        <begin position="147"/>
        <end position="167"/>
    </location>
</feature>
<feature type="transmembrane region" description="Helical" evidence="2">
    <location>
        <begin position="774"/>
        <end position="791"/>
    </location>
</feature>
<feature type="transmembrane region" description="Helical" evidence="2">
    <location>
        <begin position="1013"/>
        <end position="1031"/>
    </location>
</feature>
<feature type="transmembrane region" description="Helical" evidence="2">
    <location>
        <begin position="265"/>
        <end position="284"/>
    </location>
</feature>
<protein>
    <recommendedName>
        <fullName evidence="5">DUF2157 domain-containing protein</fullName>
    </recommendedName>
</protein>
<feature type="transmembrane region" description="Helical" evidence="2">
    <location>
        <begin position="182"/>
        <end position="201"/>
    </location>
</feature>
<feature type="transmembrane region" description="Helical" evidence="2">
    <location>
        <begin position="394"/>
        <end position="412"/>
    </location>
</feature>
<feature type="transmembrane region" description="Helical" evidence="2">
    <location>
        <begin position="503"/>
        <end position="520"/>
    </location>
</feature>
<feature type="transmembrane region" description="Helical" evidence="2">
    <location>
        <begin position="670"/>
        <end position="689"/>
    </location>
</feature>
<keyword evidence="2" id="KW-0812">Transmembrane</keyword>
<feature type="transmembrane region" description="Helical" evidence="2">
    <location>
        <begin position="847"/>
        <end position="865"/>
    </location>
</feature>
<feature type="transmembrane region" description="Helical" evidence="2">
    <location>
        <begin position="233"/>
        <end position="253"/>
    </location>
</feature>
<feature type="region of interest" description="Disordered" evidence="1">
    <location>
        <begin position="46"/>
        <end position="72"/>
    </location>
</feature>
<feature type="transmembrane region" description="Helical" evidence="2">
    <location>
        <begin position="823"/>
        <end position="840"/>
    </location>
</feature>
<proteinExistence type="predicted"/>
<feature type="transmembrane region" description="Helical" evidence="2">
    <location>
        <begin position="208"/>
        <end position="227"/>
    </location>
</feature>
<feature type="transmembrane region" description="Helical" evidence="2">
    <location>
        <begin position="960"/>
        <end position="978"/>
    </location>
</feature>
<feature type="transmembrane region" description="Helical" evidence="2">
    <location>
        <begin position="419"/>
        <end position="438"/>
    </location>
</feature>
<feature type="transmembrane region" description="Helical" evidence="2">
    <location>
        <begin position="800"/>
        <end position="817"/>
    </location>
</feature>
<feature type="transmembrane region" description="Helical" evidence="2">
    <location>
        <begin position="1037"/>
        <end position="1057"/>
    </location>
</feature>
<keyword evidence="2" id="KW-1133">Transmembrane helix</keyword>
<keyword evidence="4" id="KW-1185">Reference proteome</keyword>
<reference evidence="3 4" key="1">
    <citation type="submission" date="2021-03" db="EMBL/GenBank/DDBJ databases">
        <title>Genomic Encyclopedia of Type Strains, Phase IV (KMG-IV): sequencing the most valuable type-strain genomes for metagenomic binning, comparative biology and taxonomic classification.</title>
        <authorList>
            <person name="Goeker M."/>
        </authorList>
    </citation>
    <scope>NUCLEOTIDE SEQUENCE [LARGE SCALE GENOMIC DNA]</scope>
    <source>
        <strain evidence="3 4">DSM 21085</strain>
    </source>
</reference>
<evidence type="ECO:0000313" key="4">
    <source>
        <dbReference type="Proteomes" id="UP001519328"/>
    </source>
</evidence>
<evidence type="ECO:0000256" key="2">
    <source>
        <dbReference type="SAM" id="Phobius"/>
    </source>
</evidence>
<dbReference type="RefSeq" id="WP_209480751.1">
    <property type="nucleotide sequence ID" value="NZ_JAGGKK010000011.1"/>
</dbReference>
<accession>A0ABS4HE92</accession>
<feature type="transmembrane region" description="Helical" evidence="2">
    <location>
        <begin position="591"/>
        <end position="609"/>
    </location>
</feature>
<feature type="transmembrane region" description="Helical" evidence="2">
    <location>
        <begin position="450"/>
        <end position="469"/>
    </location>
</feature>
<feature type="transmembrane region" description="Helical" evidence="2">
    <location>
        <begin position="749"/>
        <end position="768"/>
    </location>
</feature>
<feature type="transmembrane region" description="Helical" evidence="2">
    <location>
        <begin position="698"/>
        <end position="717"/>
    </location>
</feature>
<keyword evidence="2" id="KW-0472">Membrane</keyword>
<feature type="transmembrane region" description="Helical" evidence="2">
    <location>
        <begin position="723"/>
        <end position="742"/>
    </location>
</feature>
<sequence length="1137" mass="129552">MNHLHAQQRQKILEEELNKLEEKQYIDKDTYLNVRHAHNQYYIDQEDNQQTSEQNVEKVKKQSEPKAPKPKKVKKVLSSQEIRDRNITWSLILGVVLLLIGGLVLATSTWDTLTDWKKSGFIGLVSLLFFGLAYFTSRILKIEKTAFAFHVLGSLFLPIVILSLGYFELFGSYFSFSGEGRYLYGAVGSLMILPVYLLLSIKLASRLFVWFSFVTFTVFAGFLIATLEMPVDGFYLGIIAFNALLIAAYHYADKQGRFQLFTQEFVLYIQANLILSTLLMLVFYENELIYSFNLMLTAVIYFSMIFVTNQKEYHFVFSALLVYGAYQLIEFSTLNEVGAIVYALLGIVFVVLPNFIKDSSSLQKAFQITSAIVSAGAFVFISFEGILMNMNEPSFVLLIAYLIIAFNFTYLANKVKRTLFSYLSPVFFMAALYEVVLLGRDLFGYENLGLPVFIAGLFLYIVFGCFMKLDFVQPINQSSRDIGGAVMALSILLNFGFVSWWQVGTMFLLLAIVALFMDQYEQRVYFTNNRVASWVHALSIGLAVVSFFTKDRFSVAAFSVDAGHLVLAGLIVLIVSILWKKLKRKTFYDNAFYVAQGFYAIGTMRTFLYDFDDNFRTLIVLGGVGMAYLLYRKTKWIVMPYLIGGTSLLFYFTVLYAVHTQFTIQSDLYHSLQFVVGSLLLLGTGIFIGDEDRKLVKAFWWIGHIYLPFSLLVTYMFNGEEAVWAFLLAAVIYGVSVLKVNVGWKVNTFLYADFTSFWITVSLAMLLLDLNNHVHYAFLITSGALAAGWFLSNRSLGRRIAFYIVPFSLIGIRVFTSVNPFDLLLFIVTILYGIGLLWILHKEKWDVLNAVPLLLLYQGLLLYSYDQLEWNYSMQATVTGSALIALLVGKQFYQLVFRDTKEKEGEPLRIDWYTFVGFIAAGSLYLWTTEDLWTKLLPGLLLVGSLLLQHNRIPFAAPKWVIFVACAYLLQPYYTILVNSDLPELMEREMYVLPWIVLVILLKKAADNSLKTLINNVQWAVLIVVSLLLIQDGMASSTIYDALIVGTLALVSIIGGMAYQMKSFFFVGTGVLLLNVFLQTRPYWGNLPWWMYLLITGSILIAVASYNEWHKQKTSDGKDTLITVFNKKIIQKIKNWD</sequence>
<feature type="transmembrane region" description="Helical" evidence="2">
    <location>
        <begin position="1089"/>
        <end position="1106"/>
    </location>
</feature>
<feature type="compositionally biased region" description="Basic and acidic residues" evidence="1">
    <location>
        <begin position="55"/>
        <end position="67"/>
    </location>
</feature>
<feature type="transmembrane region" description="Helical" evidence="2">
    <location>
        <begin position="638"/>
        <end position="658"/>
    </location>
</feature>
<feature type="transmembrane region" description="Helical" evidence="2">
    <location>
        <begin position="119"/>
        <end position="135"/>
    </location>
</feature>
<feature type="transmembrane region" description="Helical" evidence="2">
    <location>
        <begin position="315"/>
        <end position="333"/>
    </location>
</feature>
<feature type="transmembrane region" description="Helical" evidence="2">
    <location>
        <begin position="871"/>
        <end position="889"/>
    </location>
</feature>
<evidence type="ECO:0008006" key="5">
    <source>
        <dbReference type="Google" id="ProtNLM"/>
    </source>
</evidence>
<name>A0ABS4HE92_9BACI</name>